<comment type="function">
    <text evidence="7">Probable hydrolase that can remove 'Lys-48'-linked conjugated ubiquitin from proteins.</text>
</comment>
<sequence>MTISIAEISSSLVREYLSRKGLKKTIVCMDEEHPRTEASVNNRSQLRQMLNLEALYRKSKVNVENSQFKTLLEIIVKHLIDGTTNELDARSLHFNTDDGMALRSQVEVPKTSHTTLLFPEKTQSFAHHKSSLTAHDQNGQGTDVDLKIPVTESKKRNKASRPRRGMMTGPVASTPEESIKKRQIRKAEYNQPLPHNEREKDDEDCLLQTVQSSLYKDHYEFAQGSSAEQLTSQMEKRVQSSLNVSNVNVSEMVLDDIDDEEMQSLPRMFFNKTITRQSWTGCPMDQQTATELKVVLLGSSLNCFSVEWRNQGFTFSEIHDLRYGIVQTKGGPCGVLASVQGFVMKKMLFEDSDGSNCFNKLRPSNSTRRKCLVLAIAEILWRAGEEKQVIVAMNSGSKHFIPAGKYKSDGVLESILLFTLDNQKALEQFLDQHIEQFESTVMGCLLLVVSAVLSRSIDKLREDMDVPTTTLIGAHGYCTQELVNLLLCGQAVSNVFDNDMELDSGNSNLMLLKGIKYNSDIGLLSLFEHYNICKVGNFLKTPRFPIWVVCSESHFSVLFGLQRELLTSHLKEFDLYYYDGLSNQQEEIRLSVCVDRSAPCSDEASELIPPLELCIRTRWKDAAVNWNDTEPIL</sequence>
<accession>A0AAV2L2T4</accession>
<dbReference type="GO" id="GO:0071108">
    <property type="term" value="P:protein K48-linked deubiquitination"/>
    <property type="evidence" value="ECO:0007669"/>
    <property type="project" value="InterPro"/>
</dbReference>
<dbReference type="GO" id="GO:0004843">
    <property type="term" value="F:cysteine-type deubiquitinase activity"/>
    <property type="evidence" value="ECO:0007669"/>
    <property type="project" value="UniProtKB-UniRule"/>
</dbReference>
<evidence type="ECO:0000256" key="3">
    <source>
        <dbReference type="ARBA" id="ARBA00022670"/>
    </source>
</evidence>
<dbReference type="Pfam" id="PF26038">
    <property type="entry name" value="Dimer_MINDY4_N"/>
    <property type="match status" value="1"/>
</dbReference>
<evidence type="ECO:0000256" key="9">
    <source>
        <dbReference type="SAM" id="MobiDB-lite"/>
    </source>
</evidence>
<dbReference type="InterPro" id="IPR025257">
    <property type="entry name" value="MINDY-3/4_CD"/>
</dbReference>
<name>A0AAV2L2T4_KNICA</name>
<feature type="domain" description="Deubiquitinating enzyme MINDY-3/4 conserved" evidence="10">
    <location>
        <begin position="293"/>
        <end position="628"/>
    </location>
</feature>
<dbReference type="AlphaFoldDB" id="A0AAV2L2T4"/>
<protein>
    <recommendedName>
        <fullName evidence="8">Ubiquitin carboxyl-terminal hydrolase MINDY</fullName>
        <ecNumber evidence="8">3.4.19.12</ecNumber>
    </recommendedName>
</protein>
<evidence type="ECO:0000256" key="5">
    <source>
        <dbReference type="ARBA" id="ARBA00022801"/>
    </source>
</evidence>
<organism evidence="11 12">
    <name type="scientific">Knipowitschia caucasica</name>
    <name type="common">Caucasian dwarf goby</name>
    <name type="synonym">Pomatoschistus caucasicus</name>
    <dbReference type="NCBI Taxonomy" id="637954"/>
    <lineage>
        <taxon>Eukaryota</taxon>
        <taxon>Metazoa</taxon>
        <taxon>Chordata</taxon>
        <taxon>Craniata</taxon>
        <taxon>Vertebrata</taxon>
        <taxon>Euteleostomi</taxon>
        <taxon>Actinopterygii</taxon>
        <taxon>Neopterygii</taxon>
        <taxon>Teleostei</taxon>
        <taxon>Neoteleostei</taxon>
        <taxon>Acanthomorphata</taxon>
        <taxon>Gobiaria</taxon>
        <taxon>Gobiiformes</taxon>
        <taxon>Gobioidei</taxon>
        <taxon>Gobiidae</taxon>
        <taxon>Gobiinae</taxon>
        <taxon>Knipowitschia</taxon>
    </lineage>
</organism>
<dbReference type="GO" id="GO:1990380">
    <property type="term" value="F:K48-linked deubiquitinase activity"/>
    <property type="evidence" value="ECO:0007669"/>
    <property type="project" value="UniProtKB-UniRule"/>
</dbReference>
<keyword evidence="5 8" id="KW-0378">Hydrolase</keyword>
<keyword evidence="6 8" id="KW-0788">Thiol protease</keyword>
<dbReference type="GO" id="GO:0006508">
    <property type="term" value="P:proteolysis"/>
    <property type="evidence" value="ECO:0007669"/>
    <property type="project" value="UniProtKB-KW"/>
</dbReference>
<dbReference type="EC" id="3.4.19.12" evidence="8"/>
<keyword evidence="3 8" id="KW-0645">Protease</keyword>
<dbReference type="Proteomes" id="UP001497482">
    <property type="component" value="Chromosome 2"/>
</dbReference>
<feature type="compositionally biased region" description="Basic residues" evidence="9">
    <location>
        <begin position="155"/>
        <end position="164"/>
    </location>
</feature>
<evidence type="ECO:0000256" key="7">
    <source>
        <dbReference type="ARBA" id="ARBA00037630"/>
    </source>
</evidence>
<evidence type="ECO:0000256" key="8">
    <source>
        <dbReference type="RuleBase" id="RU367088"/>
    </source>
</evidence>
<reference evidence="11 12" key="1">
    <citation type="submission" date="2024-04" db="EMBL/GenBank/DDBJ databases">
        <authorList>
            <person name="Waldvogel A.-M."/>
            <person name="Schoenle A."/>
        </authorList>
    </citation>
    <scope>NUCLEOTIDE SEQUENCE [LARGE SCALE GENOMIC DNA]</scope>
</reference>
<evidence type="ECO:0000259" key="10">
    <source>
        <dbReference type="SMART" id="SM01174"/>
    </source>
</evidence>
<proteinExistence type="inferred from homology"/>
<gene>
    <name evidence="11" type="ORF">KC01_LOCUS22683</name>
</gene>
<feature type="region of interest" description="Disordered" evidence="9">
    <location>
        <begin position="132"/>
        <end position="205"/>
    </location>
</feature>
<keyword evidence="12" id="KW-1185">Reference proteome</keyword>
<dbReference type="PANTHER" id="PTHR12473:SF8">
    <property type="entry name" value="UBIQUITIN CARBOXYL-TERMINAL HYDROLASE MINDY-4-RELATED"/>
    <property type="match status" value="1"/>
</dbReference>
<feature type="compositionally biased region" description="Polar residues" evidence="9">
    <location>
        <begin position="132"/>
        <end position="141"/>
    </location>
</feature>
<comment type="catalytic activity">
    <reaction evidence="1 8">
        <text>Thiol-dependent hydrolysis of ester, thioester, amide, peptide and isopeptide bonds formed by the C-terminal Gly of ubiquitin (a 76-residue protein attached to proteins as an intracellular targeting signal).</text>
        <dbReference type="EC" id="3.4.19.12"/>
    </reaction>
</comment>
<dbReference type="InterPro" id="IPR039785">
    <property type="entry name" value="MINY3/4"/>
</dbReference>
<feature type="compositionally biased region" description="Basic and acidic residues" evidence="9">
    <location>
        <begin position="177"/>
        <end position="188"/>
    </location>
</feature>
<comment type="similarity">
    <text evidence="2 8">Belongs to the MINDY deubiquitinase family. FAM188 subfamily.</text>
</comment>
<dbReference type="InterPro" id="IPR059022">
    <property type="entry name" value="MINDY4_N"/>
</dbReference>
<keyword evidence="4 8" id="KW-0833">Ubl conjugation pathway</keyword>
<evidence type="ECO:0000256" key="2">
    <source>
        <dbReference type="ARBA" id="ARBA00011074"/>
    </source>
</evidence>
<evidence type="ECO:0000256" key="6">
    <source>
        <dbReference type="ARBA" id="ARBA00022807"/>
    </source>
</evidence>
<dbReference type="EMBL" id="OZ035824">
    <property type="protein sequence ID" value="CAL1593607.1"/>
    <property type="molecule type" value="Genomic_DNA"/>
</dbReference>
<evidence type="ECO:0000313" key="11">
    <source>
        <dbReference type="EMBL" id="CAL1593607.1"/>
    </source>
</evidence>
<dbReference type="Pfam" id="PF13898">
    <property type="entry name" value="MINDY-3_4_CD"/>
    <property type="match status" value="1"/>
</dbReference>
<evidence type="ECO:0000313" key="12">
    <source>
        <dbReference type="Proteomes" id="UP001497482"/>
    </source>
</evidence>
<evidence type="ECO:0000256" key="1">
    <source>
        <dbReference type="ARBA" id="ARBA00000707"/>
    </source>
</evidence>
<comment type="function">
    <text evidence="8">Hydrolase that can remove 'Lys-48'-linked conjugated ubiquitin from proteins.</text>
</comment>
<dbReference type="SMART" id="SM01174">
    <property type="entry name" value="DUF4205"/>
    <property type="match status" value="1"/>
</dbReference>
<dbReference type="PANTHER" id="PTHR12473">
    <property type="entry name" value="UBIQUITIN CARBOXYL-TERMINAL HYDROLASE MINDY-4-RELATED"/>
    <property type="match status" value="1"/>
</dbReference>
<evidence type="ECO:0000256" key="4">
    <source>
        <dbReference type="ARBA" id="ARBA00022786"/>
    </source>
</evidence>